<dbReference type="PIRSF" id="PIRSF012524">
    <property type="entry name" value="YitL_S1"/>
    <property type="match status" value="1"/>
</dbReference>
<evidence type="ECO:0000256" key="1">
    <source>
        <dbReference type="PIRNR" id="PIRNR012524"/>
    </source>
</evidence>
<dbReference type="InterPro" id="IPR012340">
    <property type="entry name" value="NA-bd_OB-fold"/>
</dbReference>
<dbReference type="InterPro" id="IPR003029">
    <property type="entry name" value="S1_domain"/>
</dbReference>
<dbReference type="SMART" id="SM00316">
    <property type="entry name" value="S1"/>
    <property type="match status" value="2"/>
</dbReference>
<organism evidence="3 4">
    <name type="scientific">Fibrobacter succinogenes</name>
    <name type="common">Bacteroides succinogenes</name>
    <dbReference type="NCBI Taxonomy" id="833"/>
    <lineage>
        <taxon>Bacteria</taxon>
        <taxon>Pseudomonadati</taxon>
        <taxon>Fibrobacterota</taxon>
        <taxon>Fibrobacteria</taxon>
        <taxon>Fibrobacterales</taxon>
        <taxon>Fibrobacteraceae</taxon>
        <taxon>Fibrobacter</taxon>
    </lineage>
</organism>
<reference evidence="3 4" key="1">
    <citation type="submission" date="2017-08" db="EMBL/GenBank/DDBJ databases">
        <authorList>
            <person name="de Groot N.N."/>
        </authorList>
    </citation>
    <scope>NUCLEOTIDE SEQUENCE [LARGE SCALE GENOMIC DNA]</scope>
    <source>
        <strain evidence="3 4">HM2</strain>
    </source>
</reference>
<evidence type="ECO:0000313" key="3">
    <source>
        <dbReference type="EMBL" id="SUQ19492.1"/>
    </source>
</evidence>
<feature type="domain" description="S1 motif" evidence="2">
    <location>
        <begin position="68"/>
        <end position="130"/>
    </location>
</feature>
<dbReference type="Pfam" id="PF17783">
    <property type="entry name" value="WHD_CvfB"/>
    <property type="match status" value="1"/>
</dbReference>
<comment type="similarity">
    <text evidence="1">Belongs to the CvfB family.</text>
</comment>
<dbReference type="GO" id="GO:0003676">
    <property type="term" value="F:nucleic acid binding"/>
    <property type="evidence" value="ECO:0007669"/>
    <property type="project" value="InterPro"/>
</dbReference>
<dbReference type="PANTHER" id="PTHR37296:SF1">
    <property type="entry name" value="CONSERVED VIRULENCE FACTOR B"/>
    <property type="match status" value="1"/>
</dbReference>
<protein>
    <recommendedName>
        <fullName evidence="2">S1 motif domain-containing protein</fullName>
    </recommendedName>
</protein>
<accession>A0A380RX75</accession>
<dbReference type="Proteomes" id="UP000255423">
    <property type="component" value="Unassembled WGS sequence"/>
</dbReference>
<dbReference type="RefSeq" id="WP_109572113.1">
    <property type="nucleotide sequence ID" value="NZ_UHJL01000001.1"/>
</dbReference>
<feature type="domain" description="S1 motif" evidence="2">
    <location>
        <begin position="2"/>
        <end position="63"/>
    </location>
</feature>
<sequence>MELGRINRARVESITPQGYYLELETGGSVLLPGNRNKFTLVEGEIIDVFVYTDSEDRPIATLEKPLAQVGEFAVLTVKEVNRVGAFLDWGLNKDLFLPFKQQLGELQKGDRCVVFVLEDEKSGRIIATEKIKSFIDPDTNDLHIGQRVELAAYEVTPDYVDCLVDYRYTGRLMMRPGMERIYIGDTMPGFIQRFTSDGKITLNLTPIGYKGVMKSESPNAVMQKLETAGGFLPYGDHTDPETIRREFGMSKKTFKKIIGTLFREEKIEITEDGIRAV</sequence>
<name>A0A380RX75_FIBSU</name>
<evidence type="ECO:0000313" key="4">
    <source>
        <dbReference type="Proteomes" id="UP000255423"/>
    </source>
</evidence>
<dbReference type="PANTHER" id="PTHR37296">
    <property type="entry name" value="CONSERVED VIRULENCE FACTOR B"/>
    <property type="match status" value="1"/>
</dbReference>
<dbReference type="Gene3D" id="1.10.10.10">
    <property type="entry name" value="Winged helix-like DNA-binding domain superfamily/Winged helix DNA-binding domain"/>
    <property type="match status" value="1"/>
</dbReference>
<dbReference type="InterPro" id="IPR014464">
    <property type="entry name" value="CvfB_fam"/>
</dbReference>
<evidence type="ECO:0000259" key="2">
    <source>
        <dbReference type="SMART" id="SM00316"/>
    </source>
</evidence>
<dbReference type="Pfam" id="PF13509">
    <property type="entry name" value="S1_2"/>
    <property type="match status" value="2"/>
</dbReference>
<proteinExistence type="inferred from homology"/>
<dbReference type="InterPro" id="IPR039566">
    <property type="entry name" value="CvfB_S1_st"/>
</dbReference>
<dbReference type="Gene3D" id="2.40.50.140">
    <property type="entry name" value="Nucleic acid-binding proteins"/>
    <property type="match status" value="1"/>
</dbReference>
<dbReference type="InterPro" id="IPR040764">
    <property type="entry name" value="CvfB_WH"/>
</dbReference>
<dbReference type="AlphaFoldDB" id="A0A380RX75"/>
<dbReference type="InterPro" id="IPR036388">
    <property type="entry name" value="WH-like_DNA-bd_sf"/>
</dbReference>
<dbReference type="EMBL" id="UHJL01000001">
    <property type="protein sequence ID" value="SUQ19492.1"/>
    <property type="molecule type" value="Genomic_DNA"/>
</dbReference>
<gene>
    <name evidence="3" type="ORF">SAMN05661053_0727</name>
</gene>